<dbReference type="AlphaFoldDB" id="A0A0E9T7E1"/>
<evidence type="ECO:0000313" key="1">
    <source>
        <dbReference type="EMBL" id="JAH49566.1"/>
    </source>
</evidence>
<reference evidence="1" key="2">
    <citation type="journal article" date="2015" name="Fish Shellfish Immunol.">
        <title>Early steps in the European eel (Anguilla anguilla)-Vibrio vulnificus interaction in the gills: Role of the RtxA13 toxin.</title>
        <authorList>
            <person name="Callol A."/>
            <person name="Pajuelo D."/>
            <person name="Ebbesson L."/>
            <person name="Teles M."/>
            <person name="MacKenzie S."/>
            <person name="Amaro C."/>
        </authorList>
    </citation>
    <scope>NUCLEOTIDE SEQUENCE</scope>
</reference>
<organism evidence="1">
    <name type="scientific">Anguilla anguilla</name>
    <name type="common">European freshwater eel</name>
    <name type="synonym">Muraena anguilla</name>
    <dbReference type="NCBI Taxonomy" id="7936"/>
    <lineage>
        <taxon>Eukaryota</taxon>
        <taxon>Metazoa</taxon>
        <taxon>Chordata</taxon>
        <taxon>Craniata</taxon>
        <taxon>Vertebrata</taxon>
        <taxon>Euteleostomi</taxon>
        <taxon>Actinopterygii</taxon>
        <taxon>Neopterygii</taxon>
        <taxon>Teleostei</taxon>
        <taxon>Anguilliformes</taxon>
        <taxon>Anguillidae</taxon>
        <taxon>Anguilla</taxon>
    </lineage>
</organism>
<name>A0A0E9T7E1_ANGAN</name>
<sequence>MNIFPSIVFLQIYCDIRRDNIPVLAHILCSVAMSR</sequence>
<accession>A0A0E9T7E1</accession>
<proteinExistence type="predicted"/>
<protein>
    <submittedName>
        <fullName evidence="1">Uncharacterized protein</fullName>
    </submittedName>
</protein>
<reference evidence="1" key="1">
    <citation type="submission" date="2014-11" db="EMBL/GenBank/DDBJ databases">
        <authorList>
            <person name="Amaro Gonzalez C."/>
        </authorList>
    </citation>
    <scope>NUCLEOTIDE SEQUENCE</scope>
</reference>
<dbReference type="EMBL" id="GBXM01059011">
    <property type="protein sequence ID" value="JAH49566.1"/>
    <property type="molecule type" value="Transcribed_RNA"/>
</dbReference>